<evidence type="ECO:0000313" key="4">
    <source>
        <dbReference type="EMBL" id="CAL4142183.1"/>
    </source>
</evidence>
<protein>
    <submittedName>
        <fullName evidence="4">Uncharacterized protein</fullName>
    </submittedName>
</protein>
<gene>
    <name evidence="4" type="ORF">MNOR_LOCUS29041</name>
</gene>
<dbReference type="GO" id="GO:0005829">
    <property type="term" value="C:cytosol"/>
    <property type="evidence" value="ECO:0007669"/>
    <property type="project" value="TreeGrafter"/>
</dbReference>
<keyword evidence="5" id="KW-1185">Reference proteome</keyword>
<dbReference type="PANTHER" id="PTHR12634:SF8">
    <property type="entry name" value="FIERY MOUNTAIN, ISOFORM D"/>
    <property type="match status" value="1"/>
</dbReference>
<evidence type="ECO:0000256" key="3">
    <source>
        <dbReference type="SAM" id="MobiDB-lite"/>
    </source>
</evidence>
<dbReference type="GO" id="GO:0005634">
    <property type="term" value="C:nucleus"/>
    <property type="evidence" value="ECO:0007669"/>
    <property type="project" value="TreeGrafter"/>
</dbReference>
<dbReference type="Pfam" id="PF04499">
    <property type="entry name" value="SAPS"/>
    <property type="match status" value="1"/>
</dbReference>
<dbReference type="SUPFAM" id="SSF48371">
    <property type="entry name" value="ARM repeat"/>
    <property type="match status" value="1"/>
</dbReference>
<dbReference type="EMBL" id="CAXKWB010033001">
    <property type="protein sequence ID" value="CAL4142183.1"/>
    <property type="molecule type" value="Genomic_DNA"/>
</dbReference>
<evidence type="ECO:0000313" key="5">
    <source>
        <dbReference type="Proteomes" id="UP001497623"/>
    </source>
</evidence>
<accession>A0AAV2RVH0</accession>
<proteinExistence type="inferred from homology"/>
<feature type="non-terminal residue" evidence="4">
    <location>
        <position position="316"/>
    </location>
</feature>
<dbReference type="PANTHER" id="PTHR12634">
    <property type="entry name" value="SIT4 YEAST -ASSOCIATING PROTEIN-RELATED"/>
    <property type="match status" value="1"/>
</dbReference>
<reference evidence="4 5" key="1">
    <citation type="submission" date="2024-05" db="EMBL/GenBank/DDBJ databases">
        <authorList>
            <person name="Wallberg A."/>
        </authorList>
    </citation>
    <scope>NUCLEOTIDE SEQUENCE [LARGE SCALE GENOMIC DNA]</scope>
</reference>
<dbReference type="InterPro" id="IPR016024">
    <property type="entry name" value="ARM-type_fold"/>
</dbReference>
<keyword evidence="2" id="KW-0131">Cell cycle</keyword>
<dbReference type="GO" id="GO:0019903">
    <property type="term" value="F:protein phosphatase binding"/>
    <property type="evidence" value="ECO:0007669"/>
    <property type="project" value="InterPro"/>
</dbReference>
<dbReference type="InterPro" id="IPR007587">
    <property type="entry name" value="SAPS"/>
</dbReference>
<organism evidence="4 5">
    <name type="scientific">Meganyctiphanes norvegica</name>
    <name type="common">Northern krill</name>
    <name type="synonym">Thysanopoda norvegica</name>
    <dbReference type="NCBI Taxonomy" id="48144"/>
    <lineage>
        <taxon>Eukaryota</taxon>
        <taxon>Metazoa</taxon>
        <taxon>Ecdysozoa</taxon>
        <taxon>Arthropoda</taxon>
        <taxon>Crustacea</taxon>
        <taxon>Multicrustacea</taxon>
        <taxon>Malacostraca</taxon>
        <taxon>Eumalacostraca</taxon>
        <taxon>Eucarida</taxon>
        <taxon>Euphausiacea</taxon>
        <taxon>Euphausiidae</taxon>
        <taxon>Meganyctiphanes</taxon>
    </lineage>
</organism>
<evidence type="ECO:0000256" key="2">
    <source>
        <dbReference type="ARBA" id="ARBA00023306"/>
    </source>
</evidence>
<dbReference type="GO" id="GO:0019888">
    <property type="term" value="F:protein phosphatase regulator activity"/>
    <property type="evidence" value="ECO:0007669"/>
    <property type="project" value="TreeGrafter"/>
</dbReference>
<feature type="region of interest" description="Disordered" evidence="3">
    <location>
        <begin position="296"/>
        <end position="316"/>
    </location>
</feature>
<comment type="caution">
    <text evidence="4">The sequence shown here is derived from an EMBL/GenBank/DDBJ whole genome shotgun (WGS) entry which is preliminary data.</text>
</comment>
<dbReference type="Proteomes" id="UP001497623">
    <property type="component" value="Unassembled WGS sequence"/>
</dbReference>
<name>A0AAV2RVH0_MEGNR</name>
<sequence>MFWKYNFGSSAQIETLLGKEDVTLQELMEEDELLQECKAQNRKLIEFLTREDVLQELVNLVVNEPSQDKEITMRFKYANLASELLTSDVPAIVDKLVASPNLLDVLYKFLEKEKPLNPLLASFFSKVLGMLVQRRSEQNWYSYQFTCFQVLDFLKSKGDFVEAAVSHIGTSAIMDLLLKLICNVEEDEIRQSVHQWFCENHLVERLLERLSPEADSDEHTSAGQILCEIVVAAHDPAQDQGASSPILAKLESEESVNRLLDLLLHEERNESSVTHVISVLLTLLNSRVQLQNQKHQQQQQQQQQQQHQQQQQQQQQ</sequence>
<evidence type="ECO:0000256" key="1">
    <source>
        <dbReference type="ARBA" id="ARBA00006180"/>
    </source>
</evidence>
<dbReference type="AlphaFoldDB" id="A0AAV2RVH0"/>
<comment type="similarity">
    <text evidence="1">Belongs to the SAPS family.</text>
</comment>